<reference evidence="1 2" key="1">
    <citation type="submission" date="2018-08" db="EMBL/GenBank/DDBJ databases">
        <title>A genome reference for cultivated species of the human gut microbiota.</title>
        <authorList>
            <person name="Zou Y."/>
            <person name="Xue W."/>
            <person name="Luo G."/>
        </authorList>
    </citation>
    <scope>NUCLEOTIDE SEQUENCE [LARGE SCALE GENOMIC DNA]</scope>
    <source>
        <strain evidence="1 2">AF46-2NS</strain>
    </source>
</reference>
<comment type="caution">
    <text evidence="1">The sequence shown here is derived from an EMBL/GenBank/DDBJ whole genome shotgun (WGS) entry which is preliminary data.</text>
</comment>
<protein>
    <recommendedName>
        <fullName evidence="3">PqqD family protein</fullName>
    </recommendedName>
</protein>
<organism evidence="1 2">
    <name type="scientific">Segatella copri</name>
    <dbReference type="NCBI Taxonomy" id="165179"/>
    <lineage>
        <taxon>Bacteria</taxon>
        <taxon>Pseudomonadati</taxon>
        <taxon>Bacteroidota</taxon>
        <taxon>Bacteroidia</taxon>
        <taxon>Bacteroidales</taxon>
        <taxon>Prevotellaceae</taxon>
        <taxon>Segatella</taxon>
    </lineage>
</organism>
<sequence length="84" mass="9985">MLVFKSKHHKPSKCILWVYNPILNKVDEFVWSYKKVQFLKELLREENANLLLLQAYGKALEKDSDLNTFIRQCVFDGIINIEKK</sequence>
<proteinExistence type="predicted"/>
<dbReference type="Proteomes" id="UP000286211">
    <property type="component" value="Unassembled WGS sequence"/>
</dbReference>
<accession>A0A3R6HS49</accession>
<gene>
    <name evidence="1" type="ORF">DW079_14660</name>
</gene>
<dbReference type="AlphaFoldDB" id="A0A3R6HS49"/>
<evidence type="ECO:0008006" key="3">
    <source>
        <dbReference type="Google" id="ProtNLM"/>
    </source>
</evidence>
<dbReference type="EMBL" id="QRNB01000168">
    <property type="protein sequence ID" value="RHK06059.1"/>
    <property type="molecule type" value="Genomic_DNA"/>
</dbReference>
<name>A0A3R6HS49_9BACT</name>
<evidence type="ECO:0000313" key="2">
    <source>
        <dbReference type="Proteomes" id="UP000286211"/>
    </source>
</evidence>
<evidence type="ECO:0000313" key="1">
    <source>
        <dbReference type="EMBL" id="RHK06059.1"/>
    </source>
</evidence>